<organism evidence="11">
    <name type="scientific">Cladonema radiatum</name>
    <dbReference type="NCBI Taxonomy" id="264074"/>
    <lineage>
        <taxon>Eukaryota</taxon>
        <taxon>Metazoa</taxon>
        <taxon>Cnidaria</taxon>
        <taxon>Hydrozoa</taxon>
        <taxon>Hydroidolina</taxon>
        <taxon>Anthoathecata</taxon>
        <taxon>Capitata</taxon>
        <taxon>Cladonematidae</taxon>
        <taxon>Cladonema</taxon>
    </lineage>
</organism>
<dbReference type="InterPro" id="IPR050125">
    <property type="entry name" value="GPCR_opsins"/>
</dbReference>
<dbReference type="InterPro" id="IPR000276">
    <property type="entry name" value="GPCR_Rhodpsn"/>
</dbReference>
<dbReference type="SUPFAM" id="SSF81321">
    <property type="entry name" value="Family A G protein-coupled receptor-like"/>
    <property type="match status" value="1"/>
</dbReference>
<feature type="transmembrane region" description="Helical" evidence="9">
    <location>
        <begin position="165"/>
        <end position="184"/>
    </location>
</feature>
<feature type="transmembrane region" description="Helical" evidence="9">
    <location>
        <begin position="253"/>
        <end position="275"/>
    </location>
</feature>
<keyword evidence="4 8" id="KW-0297">G-protein coupled receptor</keyword>
<evidence type="ECO:0000256" key="2">
    <source>
        <dbReference type="ARBA" id="ARBA00022692"/>
    </source>
</evidence>
<dbReference type="AlphaFoldDB" id="A9CR30"/>
<evidence type="ECO:0000256" key="9">
    <source>
        <dbReference type="SAM" id="Phobius"/>
    </source>
</evidence>
<sequence>MTGPLVFIFLLAGIILNLLVIFVVLKKQNRTVKHILVISFACCLLFEIFFGFIWEGYGRYIDDSSLELCKMAGFGATFSSLASIMHLVDMALERYISIIHPMTAYQYFNNYMLGIYMVIPSWIIGFVWAFFPFLGWGEYMREANHSYRCSIVGTSNSVNAQSYNYTMLIVFFFLPIIIITYLCVRIQMQLVKTRKKAAETFKGATKMIDGRRKYEKQHFVLVCINIIAYFVTWAPYAISTCWYTFFNSAPDDVIGYSALFAKSSLVTNPIIYVFFYREFREILKATLFKKNTTPSVEMPTIEQSTEQ</sequence>
<evidence type="ECO:0000256" key="1">
    <source>
        <dbReference type="ARBA" id="ARBA00004141"/>
    </source>
</evidence>
<feature type="transmembrane region" description="Helical" evidence="9">
    <location>
        <begin position="113"/>
        <end position="131"/>
    </location>
</feature>
<feature type="transmembrane region" description="Helical" evidence="9">
    <location>
        <begin position="219"/>
        <end position="238"/>
    </location>
</feature>
<evidence type="ECO:0000256" key="3">
    <source>
        <dbReference type="ARBA" id="ARBA00022989"/>
    </source>
</evidence>
<dbReference type="GO" id="GO:0004930">
    <property type="term" value="F:G protein-coupled receptor activity"/>
    <property type="evidence" value="ECO:0007669"/>
    <property type="project" value="UniProtKB-KW"/>
</dbReference>
<dbReference type="GO" id="GO:0016020">
    <property type="term" value="C:membrane"/>
    <property type="evidence" value="ECO:0007669"/>
    <property type="project" value="UniProtKB-SubCell"/>
</dbReference>
<evidence type="ECO:0000256" key="7">
    <source>
        <dbReference type="ARBA" id="ARBA00023224"/>
    </source>
</evidence>
<evidence type="ECO:0000256" key="5">
    <source>
        <dbReference type="ARBA" id="ARBA00023136"/>
    </source>
</evidence>
<dbReference type="PANTHER" id="PTHR24240">
    <property type="entry name" value="OPSIN"/>
    <property type="match status" value="1"/>
</dbReference>
<feature type="transmembrane region" description="Helical" evidence="9">
    <location>
        <begin position="74"/>
        <end position="92"/>
    </location>
</feature>
<name>A9CR30_9CNID</name>
<dbReference type="CDD" id="cd14969">
    <property type="entry name" value="7tmA_Opsins_type2_animals"/>
    <property type="match status" value="1"/>
</dbReference>
<dbReference type="Pfam" id="PF00001">
    <property type="entry name" value="7tm_1"/>
    <property type="match status" value="1"/>
</dbReference>
<reference evidence="11" key="1">
    <citation type="journal article" date="2008" name="Curr. Biol.">
        <title>Evolution and functional diversity of jellyfish opsins.</title>
        <authorList>
            <person name="Suga H."/>
            <person name="Schmid V."/>
            <person name="Gehring W.J."/>
        </authorList>
    </citation>
    <scope>NUCLEOTIDE SEQUENCE</scope>
</reference>
<dbReference type="PRINTS" id="PR00237">
    <property type="entry name" value="GPCRRHODOPSN"/>
</dbReference>
<keyword evidence="7 8" id="KW-0807">Transducer</keyword>
<protein>
    <submittedName>
        <fullName evidence="11">Opsin</fullName>
    </submittedName>
</protein>
<comment type="subcellular location">
    <subcellularLocation>
        <location evidence="1">Membrane</location>
        <topology evidence="1">Multi-pass membrane protein</topology>
    </subcellularLocation>
</comment>
<keyword evidence="2 8" id="KW-0812">Transmembrane</keyword>
<accession>A9CR30</accession>
<keyword evidence="5 9" id="KW-0472">Membrane</keyword>
<keyword evidence="6 8" id="KW-0675">Receptor</keyword>
<evidence type="ECO:0000256" key="6">
    <source>
        <dbReference type="ARBA" id="ARBA00023170"/>
    </source>
</evidence>
<feature type="transmembrane region" description="Helical" evidence="9">
    <location>
        <begin position="34"/>
        <end position="54"/>
    </location>
</feature>
<feature type="domain" description="G-protein coupled receptors family 1 profile" evidence="10">
    <location>
        <begin position="16"/>
        <end position="272"/>
    </location>
</feature>
<keyword evidence="3 9" id="KW-1133">Transmembrane helix</keyword>
<dbReference type="EMBL" id="AB332420">
    <property type="protein sequence ID" value="BAF95829.1"/>
    <property type="molecule type" value="mRNA"/>
</dbReference>
<evidence type="ECO:0000313" key="11">
    <source>
        <dbReference type="EMBL" id="BAF95829.1"/>
    </source>
</evidence>
<proteinExistence type="evidence at transcript level"/>
<gene>
    <name evidence="11" type="primary">CropC</name>
</gene>
<dbReference type="SMR" id="A9CR30"/>
<evidence type="ECO:0000259" key="10">
    <source>
        <dbReference type="PROSITE" id="PS50262"/>
    </source>
</evidence>
<dbReference type="Gene3D" id="1.20.1070.10">
    <property type="entry name" value="Rhodopsin 7-helix transmembrane proteins"/>
    <property type="match status" value="1"/>
</dbReference>
<feature type="transmembrane region" description="Helical" evidence="9">
    <location>
        <begin position="6"/>
        <end position="25"/>
    </location>
</feature>
<dbReference type="PROSITE" id="PS50262">
    <property type="entry name" value="G_PROTEIN_RECEP_F1_2"/>
    <property type="match status" value="1"/>
</dbReference>
<dbReference type="PROSITE" id="PS00237">
    <property type="entry name" value="G_PROTEIN_RECEP_F1_1"/>
    <property type="match status" value="1"/>
</dbReference>
<evidence type="ECO:0000256" key="8">
    <source>
        <dbReference type="RuleBase" id="RU000688"/>
    </source>
</evidence>
<comment type="similarity">
    <text evidence="8">Belongs to the G-protein coupled receptor 1 family.</text>
</comment>
<dbReference type="InterPro" id="IPR017452">
    <property type="entry name" value="GPCR_Rhodpsn_7TM"/>
</dbReference>
<evidence type="ECO:0000256" key="4">
    <source>
        <dbReference type="ARBA" id="ARBA00023040"/>
    </source>
</evidence>